<dbReference type="OrthoDB" id="418595at2759"/>
<comment type="caution">
    <text evidence="4">The sequence shown here is derived from an EMBL/GenBank/DDBJ whole genome shotgun (WGS) entry which is preliminary data.</text>
</comment>
<dbReference type="PANTHER" id="PTHR43080:SF29">
    <property type="entry name" value="OS02G0818000 PROTEIN"/>
    <property type="match status" value="1"/>
</dbReference>
<dbReference type="OMA" id="KKYRHSD"/>
<dbReference type="STRING" id="29655.A0A0K9P4U2"/>
<reference evidence="5" key="1">
    <citation type="journal article" date="2016" name="Nature">
        <title>The genome of the seagrass Zostera marina reveals angiosperm adaptation to the sea.</title>
        <authorList>
            <person name="Olsen J.L."/>
            <person name="Rouze P."/>
            <person name="Verhelst B."/>
            <person name="Lin Y.-C."/>
            <person name="Bayer T."/>
            <person name="Collen J."/>
            <person name="Dattolo E."/>
            <person name="De Paoli E."/>
            <person name="Dittami S."/>
            <person name="Maumus F."/>
            <person name="Michel G."/>
            <person name="Kersting A."/>
            <person name="Lauritano C."/>
            <person name="Lohaus R."/>
            <person name="Toepel M."/>
            <person name="Tonon T."/>
            <person name="Vanneste K."/>
            <person name="Amirebrahimi M."/>
            <person name="Brakel J."/>
            <person name="Bostroem C."/>
            <person name="Chovatia M."/>
            <person name="Grimwood J."/>
            <person name="Jenkins J.W."/>
            <person name="Jueterbock A."/>
            <person name="Mraz A."/>
            <person name="Stam W.T."/>
            <person name="Tice H."/>
            <person name="Bornberg-Bauer E."/>
            <person name="Green P.J."/>
            <person name="Pearson G.A."/>
            <person name="Procaccini G."/>
            <person name="Duarte C.M."/>
            <person name="Schmutz J."/>
            <person name="Reusch T.B.H."/>
            <person name="Van de Peer Y."/>
        </authorList>
    </citation>
    <scope>NUCLEOTIDE SEQUENCE [LARGE SCALE GENOMIC DNA]</scope>
    <source>
        <strain evidence="5">cv. Finnish</strain>
    </source>
</reference>
<evidence type="ECO:0000256" key="1">
    <source>
        <dbReference type="ARBA" id="ARBA00023122"/>
    </source>
</evidence>
<dbReference type="SMART" id="SM00116">
    <property type="entry name" value="CBS"/>
    <property type="match status" value="2"/>
</dbReference>
<sequence>MSTFTVAFSSGIFNPRRTVLPIQSPRAVLGESNNHSVHAWSSKRRREVAVAATVVDGRVQFDDNPEAIISGEWTENFSLVCYDDLREYFEHRIFKDELSPNMPIREVMSTSVRTATIDQTVGEIEHHFQVTSGLPVMDDELRCIGIITKKDLGSRASAKVSEVMTSPPPTLSPEKTVRDSAALMLKNNIQCVAILNEHHEVVGILNRSDILQEFEAVP</sequence>
<name>A0A0K9P4U2_ZOSMR</name>
<dbReference type="PROSITE" id="PS51371">
    <property type="entry name" value="CBS"/>
    <property type="match status" value="1"/>
</dbReference>
<evidence type="ECO:0000313" key="4">
    <source>
        <dbReference type="EMBL" id="KMZ63242.1"/>
    </source>
</evidence>
<feature type="domain" description="CBS" evidence="3">
    <location>
        <begin position="164"/>
        <end position="218"/>
    </location>
</feature>
<evidence type="ECO:0000256" key="2">
    <source>
        <dbReference type="PROSITE-ProRule" id="PRU00703"/>
    </source>
</evidence>
<gene>
    <name evidence="4" type="ORF">ZOSMA_41G00860</name>
</gene>
<evidence type="ECO:0000313" key="5">
    <source>
        <dbReference type="Proteomes" id="UP000036987"/>
    </source>
</evidence>
<keyword evidence="5" id="KW-1185">Reference proteome</keyword>
<dbReference type="Gene3D" id="3.10.580.10">
    <property type="entry name" value="CBS-domain"/>
    <property type="match status" value="2"/>
</dbReference>
<accession>A0A0K9P4U2</accession>
<dbReference type="EMBL" id="LFYR01001258">
    <property type="protein sequence ID" value="KMZ63242.1"/>
    <property type="molecule type" value="Genomic_DNA"/>
</dbReference>
<dbReference type="Proteomes" id="UP000036987">
    <property type="component" value="Unassembled WGS sequence"/>
</dbReference>
<organism evidence="4 5">
    <name type="scientific">Zostera marina</name>
    <name type="common">Eelgrass</name>
    <dbReference type="NCBI Taxonomy" id="29655"/>
    <lineage>
        <taxon>Eukaryota</taxon>
        <taxon>Viridiplantae</taxon>
        <taxon>Streptophyta</taxon>
        <taxon>Embryophyta</taxon>
        <taxon>Tracheophyta</taxon>
        <taxon>Spermatophyta</taxon>
        <taxon>Magnoliopsida</taxon>
        <taxon>Liliopsida</taxon>
        <taxon>Zosteraceae</taxon>
        <taxon>Zostera</taxon>
    </lineage>
</organism>
<dbReference type="AlphaFoldDB" id="A0A0K9P4U2"/>
<dbReference type="SUPFAM" id="SSF54631">
    <property type="entry name" value="CBS-domain pair"/>
    <property type="match status" value="1"/>
</dbReference>
<keyword evidence="1 2" id="KW-0129">CBS domain</keyword>
<dbReference type="InterPro" id="IPR046342">
    <property type="entry name" value="CBS_dom_sf"/>
</dbReference>
<evidence type="ECO:0000259" key="3">
    <source>
        <dbReference type="PROSITE" id="PS51371"/>
    </source>
</evidence>
<dbReference type="InterPro" id="IPR051257">
    <property type="entry name" value="Diverse_CBS-Domain"/>
</dbReference>
<protein>
    <submittedName>
        <fullName evidence="4">CBS domain containing protein</fullName>
    </submittedName>
</protein>
<dbReference type="InterPro" id="IPR000644">
    <property type="entry name" value="CBS_dom"/>
</dbReference>
<dbReference type="PANTHER" id="PTHR43080">
    <property type="entry name" value="CBS DOMAIN-CONTAINING PROTEIN CBSX3, MITOCHONDRIAL"/>
    <property type="match status" value="1"/>
</dbReference>
<dbReference type="Pfam" id="PF00571">
    <property type="entry name" value="CBS"/>
    <property type="match status" value="2"/>
</dbReference>
<proteinExistence type="predicted"/>